<dbReference type="RefSeq" id="WP_350356493.1">
    <property type="nucleotide sequence ID" value="NZ_AP027142.1"/>
</dbReference>
<evidence type="ECO:0000313" key="3">
    <source>
        <dbReference type="EMBL" id="BDV35142.1"/>
    </source>
</evidence>
<evidence type="ECO:0000313" key="4">
    <source>
        <dbReference type="Proteomes" id="UP001317629"/>
    </source>
</evidence>
<keyword evidence="1" id="KW-0812">Transmembrane</keyword>
<feature type="transmembrane region" description="Helical" evidence="1">
    <location>
        <begin position="175"/>
        <end position="195"/>
    </location>
</feature>
<keyword evidence="1" id="KW-1133">Transmembrane helix</keyword>
<protein>
    <submittedName>
        <fullName evidence="3">Acyltransferase</fullName>
    </submittedName>
</protein>
<organism evidence="3 4">
    <name type="scientific">Methylocystis iwaonis</name>
    <dbReference type="NCBI Taxonomy" id="2885079"/>
    <lineage>
        <taxon>Bacteria</taxon>
        <taxon>Pseudomonadati</taxon>
        <taxon>Pseudomonadota</taxon>
        <taxon>Alphaproteobacteria</taxon>
        <taxon>Hyphomicrobiales</taxon>
        <taxon>Methylocystaceae</taxon>
        <taxon>Methylocystis</taxon>
    </lineage>
</organism>
<feature type="domain" description="Acyltransferase 3" evidence="2">
    <location>
        <begin position="5"/>
        <end position="315"/>
    </location>
</feature>
<dbReference type="PANTHER" id="PTHR23028">
    <property type="entry name" value="ACETYLTRANSFERASE"/>
    <property type="match status" value="1"/>
</dbReference>
<proteinExistence type="predicted"/>
<dbReference type="InterPro" id="IPR002656">
    <property type="entry name" value="Acyl_transf_3_dom"/>
</dbReference>
<evidence type="ECO:0000256" key="1">
    <source>
        <dbReference type="SAM" id="Phobius"/>
    </source>
</evidence>
<feature type="transmembrane region" description="Helical" evidence="1">
    <location>
        <begin position="234"/>
        <end position="253"/>
    </location>
</feature>
<keyword evidence="3" id="KW-0808">Transferase</keyword>
<evidence type="ECO:0000259" key="2">
    <source>
        <dbReference type="Pfam" id="PF01757"/>
    </source>
</evidence>
<keyword evidence="4" id="KW-1185">Reference proteome</keyword>
<sequence>MTGSLRFFLALSVVFSHLSGASYCKHIGYYSVGSFFILSSYAMTAALHERYRFDAKSFWLSRLLRLGPTYLSACLLTFLAVEIFPLQSASFMPRWGFPATFADIVQNLLVVPIIFFRANQFIFIEPAWSLSIEIMMYGALFLLLARGPAFAFYGFALGFYLHLAATLNDLPFDRIYFSVNGPIMSFSIGALAYFWRRQSALRIPPLAAVLVLGLWMINFFAEAALAAANYPARAGFYFNIFLTVPVVVALSELKTGPALARVDRLLGDLSYPIYLVQWLGGFAGYMLFASPAMRGWELFFASVAPILLISGALSWLQGLVVEPLRSKIREGATEARVGAVLQPAE</sequence>
<reference evidence="3 4" key="1">
    <citation type="journal article" date="2023" name="Int. J. Syst. Evol. Microbiol.">
        <title>Methylocystis iwaonis sp. nov., a type II methane-oxidizing bacterium from surface soil of a rice paddy field in Japan, and emended description of the genus Methylocystis (ex Whittenbury et al. 1970) Bowman et al. 1993.</title>
        <authorList>
            <person name="Kaise H."/>
            <person name="Sawadogo J.B."/>
            <person name="Alam M.S."/>
            <person name="Ueno C."/>
            <person name="Dianou D."/>
            <person name="Shinjo R."/>
            <person name="Asakawa S."/>
        </authorList>
    </citation>
    <scope>NUCLEOTIDE SEQUENCE [LARGE SCALE GENOMIC DNA]</scope>
    <source>
        <strain evidence="3 4">SS37A-Re</strain>
    </source>
</reference>
<accession>A0ABN6VIE0</accession>
<feature type="transmembrane region" description="Helical" evidence="1">
    <location>
        <begin position="30"/>
        <end position="48"/>
    </location>
</feature>
<dbReference type="InterPro" id="IPR050879">
    <property type="entry name" value="Acyltransferase_3"/>
</dbReference>
<dbReference type="EMBL" id="AP027142">
    <property type="protein sequence ID" value="BDV35142.1"/>
    <property type="molecule type" value="Genomic_DNA"/>
</dbReference>
<dbReference type="Proteomes" id="UP001317629">
    <property type="component" value="Chromosome"/>
</dbReference>
<gene>
    <name evidence="3" type="ORF">SS37A_26710</name>
</gene>
<dbReference type="Pfam" id="PF01757">
    <property type="entry name" value="Acyl_transf_3"/>
    <property type="match status" value="1"/>
</dbReference>
<feature type="transmembrane region" description="Helical" evidence="1">
    <location>
        <begin position="299"/>
        <end position="321"/>
    </location>
</feature>
<keyword evidence="1" id="KW-0472">Membrane</keyword>
<name>A0ABN6VIE0_9HYPH</name>
<keyword evidence="3" id="KW-0012">Acyltransferase</keyword>
<feature type="transmembrane region" description="Helical" evidence="1">
    <location>
        <begin position="137"/>
        <end position="163"/>
    </location>
</feature>
<feature type="transmembrane region" description="Helical" evidence="1">
    <location>
        <begin position="207"/>
        <end position="228"/>
    </location>
</feature>
<dbReference type="GO" id="GO:0016746">
    <property type="term" value="F:acyltransferase activity"/>
    <property type="evidence" value="ECO:0007669"/>
    <property type="project" value="UniProtKB-KW"/>
</dbReference>
<feature type="transmembrane region" description="Helical" evidence="1">
    <location>
        <begin position="273"/>
        <end position="293"/>
    </location>
</feature>
<feature type="transmembrane region" description="Helical" evidence="1">
    <location>
        <begin position="69"/>
        <end position="89"/>
    </location>
</feature>
<feature type="transmembrane region" description="Helical" evidence="1">
    <location>
        <begin position="95"/>
        <end position="116"/>
    </location>
</feature>